<name>A0A7W8U9W4_9HYPH</name>
<proteinExistence type="predicted"/>
<keyword evidence="3" id="KW-1185">Reference proteome</keyword>
<evidence type="ECO:0000256" key="1">
    <source>
        <dbReference type="SAM" id="Phobius"/>
    </source>
</evidence>
<feature type="transmembrane region" description="Helical" evidence="1">
    <location>
        <begin position="50"/>
        <end position="71"/>
    </location>
</feature>
<keyword evidence="1" id="KW-1133">Transmembrane helix</keyword>
<keyword evidence="1" id="KW-0472">Membrane</keyword>
<evidence type="ECO:0008006" key="4">
    <source>
        <dbReference type="Google" id="ProtNLM"/>
    </source>
</evidence>
<feature type="transmembrane region" description="Helical" evidence="1">
    <location>
        <begin position="21"/>
        <end position="38"/>
    </location>
</feature>
<dbReference type="Proteomes" id="UP000585507">
    <property type="component" value="Unassembled WGS sequence"/>
</dbReference>
<evidence type="ECO:0000313" key="3">
    <source>
        <dbReference type="Proteomes" id="UP000585507"/>
    </source>
</evidence>
<comment type="caution">
    <text evidence="2">The sequence shown here is derived from an EMBL/GenBank/DDBJ whole genome shotgun (WGS) entry which is preliminary data.</text>
</comment>
<accession>A0A7W8U9W4</accession>
<gene>
    <name evidence="2" type="ORF">GGD55_001547</name>
</gene>
<organism evidence="2 3">
    <name type="scientific">Rhizobium giardinii</name>
    <dbReference type="NCBI Taxonomy" id="56731"/>
    <lineage>
        <taxon>Bacteria</taxon>
        <taxon>Pseudomonadati</taxon>
        <taxon>Pseudomonadota</taxon>
        <taxon>Alphaproteobacteria</taxon>
        <taxon>Hyphomicrobiales</taxon>
        <taxon>Rhizobiaceae</taxon>
        <taxon>Rhizobium/Agrobacterium group</taxon>
        <taxon>Rhizobium</taxon>
    </lineage>
</organism>
<evidence type="ECO:0000313" key="2">
    <source>
        <dbReference type="EMBL" id="MBB5534864.1"/>
    </source>
</evidence>
<feature type="transmembrane region" description="Helical" evidence="1">
    <location>
        <begin position="146"/>
        <end position="164"/>
    </location>
</feature>
<dbReference type="AlphaFoldDB" id="A0A7W8U9W4"/>
<feature type="transmembrane region" description="Helical" evidence="1">
    <location>
        <begin position="83"/>
        <end position="102"/>
    </location>
</feature>
<sequence>MLTGLALFVQHPGKTKIYWPHLGWVLFMFLFLIYFWWWEYRLHTVPVIDFGVYLFVIVYCCIFFFLCVLLFPTTMEDYSGYEHYFMSRRAWFFGFLALAYAVDLVDTAVKGRAYFASFGLEYPLRNAAYILMCIMAAITPNRRFHALFLIAGLGYQVIWIFRAFDLLD</sequence>
<dbReference type="EMBL" id="JACHBK010000003">
    <property type="protein sequence ID" value="MBB5534864.1"/>
    <property type="molecule type" value="Genomic_DNA"/>
</dbReference>
<protein>
    <recommendedName>
        <fullName evidence="4">Transmembrane protein</fullName>
    </recommendedName>
</protein>
<keyword evidence="1" id="KW-0812">Transmembrane</keyword>
<reference evidence="2 3" key="1">
    <citation type="submission" date="2020-08" db="EMBL/GenBank/DDBJ databases">
        <title>Genomic Encyclopedia of Type Strains, Phase IV (KMG-V): Genome sequencing to study the core and pangenomes of soil and plant-associated prokaryotes.</title>
        <authorList>
            <person name="Whitman W."/>
        </authorList>
    </citation>
    <scope>NUCLEOTIDE SEQUENCE [LARGE SCALE GENOMIC DNA]</scope>
    <source>
        <strain evidence="2 3">SEMIA 4084</strain>
    </source>
</reference>